<dbReference type="Gene3D" id="3.30.70.1440">
    <property type="entry name" value="Multidrug efflux transporter AcrB pore domain"/>
    <property type="match status" value="1"/>
</dbReference>
<evidence type="ECO:0000256" key="4">
    <source>
        <dbReference type="ARBA" id="ARBA00022475"/>
    </source>
</evidence>
<feature type="transmembrane region" description="Helical" evidence="9">
    <location>
        <begin position="395"/>
        <end position="415"/>
    </location>
</feature>
<sequence length="1044" mass="110009">MISDFFIRRPRVAMVVSIVLTLAGLMAFLAIPITQYPNIAPPTVNVSASYPGASAEVIADVVGGPIEEAVNGVDDMLYMSSTSSDAGLYSLAVTFAVGTDPALAQVNVQNRIQIALSQLPTPVSQQGVTVRASSPDFVMALGFVSPDGAMDALDISNYVSTNVVDVISRVPGVGDASVTGTSEYSMRVWLDPRRLTALSMTPGDVAAAIQAQNIQASLGQVGGAPAPEDVAVQYSLVAEGRLADPEAFGEIVLRTGDNSGIVRLRDVARIELGAQSYGASALLNGRPTAMLGVNQAPGSNAVDTAAGVRAEMERLSANFPAGLEYVVVYDATDFVRASLNEIYVTFGFTFLIVVAVTFLFLQEWRATLIPSLAIPVSLIATFAVLYVTGFSANTITLLALVLAIGLVVDDAILVVENVQRIMEEEGIDAPQAAARAMRQITSPIISTTLVLLAVFVPTAFLPGIDGQLYRQFAITLSASMVLSSIVALTLSPALCALLLKTPERKRSGPLGLFTRGLDRTRDAYGSIVARFIAVKFLTVAGIGAAFIGAWFAFTALPSTFLPDEDQGAIFIDLRLPDAASLQRTQRIMEDVEQRLLARPGVANVISVAGFSILQGTVAPNGGFALVSLTPWDERDDEALALPAILAAIQQEFATIPGAIVSAFAPPPIPGLGAVGGFDLRLQALQGQSAEDLAEVMRGLLAELNGLPEVAGATSAFNADVPQLFLNVDRDRAEVLGVSLSEIYATVGAVFGTRYVNDFTFEGRVFQVNMQGEADYRAVVDNVLETHVRGNGGQMIPLRAVASVSTILGPFTISRYNRYISAQINGQPAEGVSSGVTLDAVAAKAQETLPDGYGFEWSGLSFQETQVAGTAYAIFALAFIFAYLFLVAQYESWTLPITILLSLGVAAAGATLMLLATGLANSLYAQIGIVLLIGLASKNAILIVEFARVQREDEGLGIAEAAETGARQRFRAVMMTAVSFILGMLPLMLATGAGAGARRAIGTTVFGGMLAATVVGIVLVPGLYSVVQGIKERVRRPERKFPKST</sequence>
<dbReference type="GO" id="GO:0005886">
    <property type="term" value="C:plasma membrane"/>
    <property type="evidence" value="ECO:0007669"/>
    <property type="project" value="UniProtKB-SubCell"/>
</dbReference>
<evidence type="ECO:0000256" key="8">
    <source>
        <dbReference type="ARBA" id="ARBA00023136"/>
    </source>
</evidence>
<feature type="transmembrane region" description="Helical" evidence="9">
    <location>
        <begin position="368"/>
        <end position="389"/>
    </location>
</feature>
<evidence type="ECO:0000256" key="1">
    <source>
        <dbReference type="ARBA" id="ARBA00004429"/>
    </source>
</evidence>
<feature type="domain" description="SSD" evidence="10">
    <location>
        <begin position="372"/>
        <end position="497"/>
    </location>
</feature>
<comment type="subcellular location">
    <subcellularLocation>
        <location evidence="1 9">Cell inner membrane</location>
        <topology evidence="1 9">Multi-pass membrane protein</topology>
    </subcellularLocation>
</comment>
<gene>
    <name evidence="11" type="ORF">LA66_09925</name>
</gene>
<dbReference type="PRINTS" id="PR00702">
    <property type="entry name" value="ACRIFLAVINRP"/>
</dbReference>
<dbReference type="AlphaFoldDB" id="A0A0B1Q7R5"/>
<dbReference type="Gene3D" id="3.30.70.1430">
    <property type="entry name" value="Multidrug efflux transporter AcrB pore domain"/>
    <property type="match status" value="2"/>
</dbReference>
<dbReference type="GO" id="GO:0009636">
    <property type="term" value="P:response to toxic substance"/>
    <property type="evidence" value="ECO:0007669"/>
    <property type="project" value="UniProtKB-ARBA"/>
</dbReference>
<keyword evidence="3 9" id="KW-0813">Transport</keyword>
<dbReference type="PROSITE" id="PS50156">
    <property type="entry name" value="SSD"/>
    <property type="match status" value="1"/>
</dbReference>
<evidence type="ECO:0000259" key="10">
    <source>
        <dbReference type="PROSITE" id="PS50156"/>
    </source>
</evidence>
<dbReference type="SUPFAM" id="SSF82714">
    <property type="entry name" value="Multidrug efflux transporter AcrB TolC docking domain, DN and DC subdomains"/>
    <property type="match status" value="2"/>
</dbReference>
<dbReference type="Gene3D" id="1.20.1640.10">
    <property type="entry name" value="Multidrug efflux transporter AcrB transmembrane domain"/>
    <property type="match status" value="2"/>
</dbReference>
<dbReference type="FunFam" id="1.20.1640.10:FF:000001">
    <property type="entry name" value="Efflux pump membrane transporter"/>
    <property type="match status" value="1"/>
</dbReference>
<keyword evidence="7 9" id="KW-1133">Transmembrane helix</keyword>
<feature type="transmembrane region" description="Helical" evidence="9">
    <location>
        <begin position="869"/>
        <end position="887"/>
    </location>
</feature>
<dbReference type="SUPFAM" id="SSF82866">
    <property type="entry name" value="Multidrug efflux transporter AcrB transmembrane domain"/>
    <property type="match status" value="2"/>
</dbReference>
<dbReference type="Gene3D" id="3.30.70.1320">
    <property type="entry name" value="Multidrug efflux transporter AcrB pore domain like"/>
    <property type="match status" value="1"/>
</dbReference>
<keyword evidence="6 9" id="KW-0812">Transmembrane</keyword>
<dbReference type="FunFam" id="3.30.70.1430:FF:000001">
    <property type="entry name" value="Efflux pump membrane transporter"/>
    <property type="match status" value="1"/>
</dbReference>
<dbReference type="InterPro" id="IPR001036">
    <property type="entry name" value="Acrflvin-R"/>
</dbReference>
<comment type="similarity">
    <text evidence="2 9">Belongs to the resistance-nodulation-cell division (RND) (TC 2.A.6) family.</text>
</comment>
<dbReference type="InterPro" id="IPR004764">
    <property type="entry name" value="MdtF-like"/>
</dbReference>
<dbReference type="InterPro" id="IPR000731">
    <property type="entry name" value="SSD"/>
</dbReference>
<dbReference type="NCBIfam" id="TIGR00915">
    <property type="entry name" value="2A0602"/>
    <property type="match status" value="1"/>
</dbReference>
<reference evidence="11 12" key="1">
    <citation type="submission" date="2014-09" db="EMBL/GenBank/DDBJ databases">
        <title>Isolation and characterization of Aurantimonas altamirensis ON-56566 from clinical sample following a dog bite.</title>
        <authorList>
            <person name="Eshaghi A."/>
            <person name="Li A."/>
            <person name="Shahinas D."/>
            <person name="Bahn P."/>
            <person name="Kus J.V."/>
            <person name="Patel S.N."/>
        </authorList>
    </citation>
    <scope>NUCLEOTIDE SEQUENCE [LARGE SCALE GENOMIC DNA]</scope>
    <source>
        <strain evidence="11 12">ON-56566</strain>
    </source>
</reference>
<dbReference type="SUPFAM" id="SSF82693">
    <property type="entry name" value="Multidrug efflux transporter AcrB pore domain, PN1, PN2, PC1 and PC2 subdomains"/>
    <property type="match status" value="3"/>
</dbReference>
<dbReference type="PANTHER" id="PTHR32063">
    <property type="match status" value="1"/>
</dbReference>
<keyword evidence="8 9" id="KW-0472">Membrane</keyword>
<proteinExistence type="inferred from homology"/>
<evidence type="ECO:0000256" key="6">
    <source>
        <dbReference type="ARBA" id="ARBA00022692"/>
    </source>
</evidence>
<name>A0A0B1Q7R5_9HYPH</name>
<feature type="transmembrane region" description="Helical" evidence="9">
    <location>
        <begin position="444"/>
        <end position="464"/>
    </location>
</feature>
<keyword evidence="4" id="KW-1003">Cell membrane</keyword>
<protein>
    <recommendedName>
        <fullName evidence="9">Efflux pump membrane transporter</fullName>
    </recommendedName>
</protein>
<dbReference type="Gene3D" id="3.30.2090.10">
    <property type="entry name" value="Multidrug efflux transporter AcrB TolC docking domain, DN and DC subdomains"/>
    <property type="match status" value="2"/>
</dbReference>
<dbReference type="STRING" id="370622.LA66_09925"/>
<feature type="transmembrane region" description="Helical" evidence="9">
    <location>
        <begin position="1004"/>
        <end position="1026"/>
    </location>
</feature>
<dbReference type="Proteomes" id="UP000030826">
    <property type="component" value="Unassembled WGS sequence"/>
</dbReference>
<dbReference type="EMBL" id="JRFJ01000002">
    <property type="protein sequence ID" value="KHJ54870.1"/>
    <property type="molecule type" value="Genomic_DNA"/>
</dbReference>
<dbReference type="PANTHER" id="PTHR32063:SF76">
    <property type="entry name" value="EFFLUX PUMP MEMBRANE TRANSPORTER"/>
    <property type="match status" value="1"/>
</dbReference>
<dbReference type="RefSeq" id="WP_039191988.1">
    <property type="nucleotide sequence ID" value="NZ_JRFJ01000002.1"/>
</dbReference>
<evidence type="ECO:0000256" key="7">
    <source>
        <dbReference type="ARBA" id="ARBA00022989"/>
    </source>
</evidence>
<feature type="transmembrane region" description="Helical" evidence="9">
    <location>
        <begin position="922"/>
        <end position="943"/>
    </location>
</feature>
<organism evidence="11 12">
    <name type="scientific">Aureimonas altamirensis</name>
    <dbReference type="NCBI Taxonomy" id="370622"/>
    <lineage>
        <taxon>Bacteria</taxon>
        <taxon>Pseudomonadati</taxon>
        <taxon>Pseudomonadota</taxon>
        <taxon>Alphaproteobacteria</taxon>
        <taxon>Hyphomicrobiales</taxon>
        <taxon>Aurantimonadaceae</taxon>
        <taxon>Aureimonas</taxon>
    </lineage>
</organism>
<dbReference type="Pfam" id="PF00873">
    <property type="entry name" value="ACR_tran"/>
    <property type="match status" value="1"/>
</dbReference>
<dbReference type="InterPro" id="IPR027463">
    <property type="entry name" value="AcrB_DN_DC_subdom"/>
</dbReference>
<dbReference type="OrthoDB" id="9807350at2"/>
<keyword evidence="5 9" id="KW-0997">Cell inner membrane</keyword>
<evidence type="ECO:0000313" key="11">
    <source>
        <dbReference type="EMBL" id="KHJ54870.1"/>
    </source>
</evidence>
<evidence type="ECO:0000256" key="2">
    <source>
        <dbReference type="ARBA" id="ARBA00010942"/>
    </source>
</evidence>
<evidence type="ECO:0000256" key="9">
    <source>
        <dbReference type="RuleBase" id="RU364070"/>
    </source>
</evidence>
<feature type="transmembrane region" description="Helical" evidence="9">
    <location>
        <begin position="971"/>
        <end position="992"/>
    </location>
</feature>
<feature type="transmembrane region" description="Helical" evidence="9">
    <location>
        <begin position="894"/>
        <end position="916"/>
    </location>
</feature>
<dbReference type="GO" id="GO:0042910">
    <property type="term" value="F:xenobiotic transmembrane transporter activity"/>
    <property type="evidence" value="ECO:0007669"/>
    <property type="project" value="TreeGrafter"/>
</dbReference>
<evidence type="ECO:0000256" key="5">
    <source>
        <dbReference type="ARBA" id="ARBA00022519"/>
    </source>
</evidence>
<feature type="transmembrane region" description="Helical" evidence="9">
    <location>
        <begin position="527"/>
        <end position="553"/>
    </location>
</feature>
<evidence type="ECO:0000256" key="3">
    <source>
        <dbReference type="ARBA" id="ARBA00022448"/>
    </source>
</evidence>
<dbReference type="GO" id="GO:0015562">
    <property type="term" value="F:efflux transmembrane transporter activity"/>
    <property type="evidence" value="ECO:0007669"/>
    <property type="project" value="InterPro"/>
</dbReference>
<evidence type="ECO:0000313" key="12">
    <source>
        <dbReference type="Proteomes" id="UP000030826"/>
    </source>
</evidence>
<feature type="transmembrane region" description="Helical" evidence="9">
    <location>
        <begin position="12"/>
        <end position="33"/>
    </location>
</feature>
<accession>A0A0B1Q7R5</accession>
<feature type="transmembrane region" description="Helical" evidence="9">
    <location>
        <begin position="342"/>
        <end position="361"/>
    </location>
</feature>
<feature type="transmembrane region" description="Helical" evidence="9">
    <location>
        <begin position="476"/>
        <end position="499"/>
    </location>
</feature>
<comment type="caution">
    <text evidence="11">The sequence shown here is derived from an EMBL/GenBank/DDBJ whole genome shotgun (WGS) entry which is preliminary data.</text>
</comment>